<keyword evidence="3" id="KW-1185">Reference proteome</keyword>
<proteinExistence type="predicted"/>
<dbReference type="PANTHER" id="PTHR48079:SF6">
    <property type="entry name" value="NAD(P)-BINDING DOMAIN-CONTAINING PROTEIN-RELATED"/>
    <property type="match status" value="1"/>
</dbReference>
<dbReference type="SUPFAM" id="SSF51735">
    <property type="entry name" value="NAD(P)-binding Rossmann-fold domains"/>
    <property type="match status" value="1"/>
</dbReference>
<evidence type="ECO:0000313" key="2">
    <source>
        <dbReference type="EMBL" id="SHE53973.1"/>
    </source>
</evidence>
<dbReference type="Proteomes" id="UP000184501">
    <property type="component" value="Unassembled WGS sequence"/>
</dbReference>
<dbReference type="GO" id="GO:0005737">
    <property type="term" value="C:cytoplasm"/>
    <property type="evidence" value="ECO:0007669"/>
    <property type="project" value="TreeGrafter"/>
</dbReference>
<accession>A0A1M4UBN2</accession>
<dbReference type="InterPro" id="IPR036291">
    <property type="entry name" value="NAD(P)-bd_dom_sf"/>
</dbReference>
<name>A0A1M4UBN2_STRHI</name>
<organism evidence="2 3">
    <name type="scientific">Streptoalloteichus hindustanus</name>
    <dbReference type="NCBI Taxonomy" id="2017"/>
    <lineage>
        <taxon>Bacteria</taxon>
        <taxon>Bacillati</taxon>
        <taxon>Actinomycetota</taxon>
        <taxon>Actinomycetes</taxon>
        <taxon>Pseudonocardiales</taxon>
        <taxon>Pseudonocardiaceae</taxon>
        <taxon>Streptoalloteichus</taxon>
    </lineage>
</organism>
<dbReference type="InterPro" id="IPR001509">
    <property type="entry name" value="Epimerase_deHydtase"/>
</dbReference>
<dbReference type="PANTHER" id="PTHR48079">
    <property type="entry name" value="PROTEIN YEEZ"/>
    <property type="match status" value="1"/>
</dbReference>
<sequence>MRVLVLGGTVFLSKAVAAEAARRGHEVVCAARGESGAVPEGTRLVRVDRNAPDAYAPLAGERFDAVVDVAVMSYRWVSEALDALADRAGHWTFVSSVSAYSDTSRPGLSVDAALHEPYTEEVPESRPELAPELYGRIKVAGENAVRDRVGDRAFVVRPGLITGPGDSYDRFGYWPARMSRGGRVVVPDAPTQPTQYVDVRDLADWIVDAAEGRLVGTFDGVGPAQPLGEFLREVADLVAPDDVELVPVSPEALTAAGVGPWSGPKSLPLWLPPALHGLTAHDATPSLAAGLRPRPLADAVAAALAHERALGLDRPRTAGLTVAEENELLSALD</sequence>
<dbReference type="RefSeq" id="WP_073479542.1">
    <property type="nucleotide sequence ID" value="NZ_FQVN01000001.1"/>
</dbReference>
<dbReference type="GO" id="GO:0004029">
    <property type="term" value="F:aldehyde dehydrogenase (NAD+) activity"/>
    <property type="evidence" value="ECO:0007669"/>
    <property type="project" value="TreeGrafter"/>
</dbReference>
<dbReference type="InterPro" id="IPR051783">
    <property type="entry name" value="NAD(P)-dependent_oxidoreduct"/>
</dbReference>
<protein>
    <submittedName>
        <fullName evidence="2">Nucleoside-diphosphate-sugar epimerase</fullName>
    </submittedName>
</protein>
<dbReference type="Pfam" id="PF01370">
    <property type="entry name" value="Epimerase"/>
    <property type="match status" value="1"/>
</dbReference>
<dbReference type="EMBL" id="FQVN01000001">
    <property type="protein sequence ID" value="SHE53973.1"/>
    <property type="molecule type" value="Genomic_DNA"/>
</dbReference>
<dbReference type="STRING" id="2017.SAMN05444320_101362"/>
<reference evidence="2 3" key="1">
    <citation type="submission" date="2016-11" db="EMBL/GenBank/DDBJ databases">
        <authorList>
            <person name="Jaros S."/>
            <person name="Januszkiewicz K."/>
            <person name="Wedrychowicz H."/>
        </authorList>
    </citation>
    <scope>NUCLEOTIDE SEQUENCE [LARGE SCALE GENOMIC DNA]</scope>
    <source>
        <strain evidence="2 3">DSM 44523</strain>
    </source>
</reference>
<evidence type="ECO:0000259" key="1">
    <source>
        <dbReference type="Pfam" id="PF01370"/>
    </source>
</evidence>
<dbReference type="OrthoDB" id="7941246at2"/>
<dbReference type="AlphaFoldDB" id="A0A1M4UBN2"/>
<dbReference type="Gene3D" id="3.40.50.720">
    <property type="entry name" value="NAD(P)-binding Rossmann-like Domain"/>
    <property type="match status" value="1"/>
</dbReference>
<feature type="domain" description="NAD-dependent epimerase/dehydratase" evidence="1">
    <location>
        <begin position="3"/>
        <end position="210"/>
    </location>
</feature>
<gene>
    <name evidence="2" type="ORF">SAMN05444320_101362</name>
</gene>
<evidence type="ECO:0000313" key="3">
    <source>
        <dbReference type="Proteomes" id="UP000184501"/>
    </source>
</evidence>